<gene>
    <name evidence="1" type="ORF">D7Z54_10820</name>
</gene>
<dbReference type="OrthoDB" id="2678750at2"/>
<reference evidence="1 2" key="1">
    <citation type="submission" date="2018-10" db="EMBL/GenBank/DDBJ databases">
        <title>Draft genome sequence of Bacillus salarius IM0101, isolated from a hypersaline soil in Inner Mongolia, China.</title>
        <authorList>
            <person name="Yamprayoonswat W."/>
            <person name="Boonvisut S."/>
            <person name="Jumpathong W."/>
            <person name="Sittihan S."/>
            <person name="Ruangsuj P."/>
            <person name="Wanthongcharoen S."/>
            <person name="Thongpramul N."/>
            <person name="Pimmason S."/>
            <person name="Yu B."/>
            <person name="Yasawong M."/>
        </authorList>
    </citation>
    <scope>NUCLEOTIDE SEQUENCE [LARGE SCALE GENOMIC DNA]</scope>
    <source>
        <strain evidence="1 2">IM0101</strain>
    </source>
</reference>
<comment type="caution">
    <text evidence="1">The sequence shown here is derived from an EMBL/GenBank/DDBJ whole genome shotgun (WGS) entry which is preliminary data.</text>
</comment>
<keyword evidence="2" id="KW-1185">Reference proteome</keyword>
<dbReference type="InterPro" id="IPR019615">
    <property type="entry name" value="DUF2487"/>
</dbReference>
<evidence type="ECO:0000313" key="2">
    <source>
        <dbReference type="Proteomes" id="UP000275076"/>
    </source>
</evidence>
<evidence type="ECO:0000313" key="1">
    <source>
        <dbReference type="EMBL" id="RSL33449.1"/>
    </source>
</evidence>
<dbReference type="Proteomes" id="UP000275076">
    <property type="component" value="Unassembled WGS sequence"/>
</dbReference>
<dbReference type="EMBL" id="RBVX01000008">
    <property type="protein sequence ID" value="RSL33449.1"/>
    <property type="molecule type" value="Genomic_DNA"/>
</dbReference>
<dbReference type="Pfam" id="PF10673">
    <property type="entry name" value="DUF2487"/>
    <property type="match status" value="1"/>
</dbReference>
<accession>A0A3R9QU21</accession>
<name>A0A3R9QU21_9BACI</name>
<dbReference type="AlphaFoldDB" id="A0A3R9QU21"/>
<organism evidence="1 2">
    <name type="scientific">Salibacterium salarium</name>
    <dbReference type="NCBI Taxonomy" id="284579"/>
    <lineage>
        <taxon>Bacteria</taxon>
        <taxon>Bacillati</taxon>
        <taxon>Bacillota</taxon>
        <taxon>Bacilli</taxon>
        <taxon>Bacillales</taxon>
        <taxon>Bacillaceae</taxon>
    </lineage>
</organism>
<sequence length="173" mass="20534">MKYAFLRKLFIIIFQKGGYNKMKWSTDDIPSFVKERQYVDTALVPLLPIDFGDGIRQSSAMTEFITVMTAEIERQFRGRMLLVPPFTYLETKDIEESCKEVERWIHHMKEEQVKHVVLITADPSWKKVEAELDELLMWMPLVPFENMDADYKKQVISEQIKQLIPLVMDKWKD</sequence>
<protein>
    <submittedName>
        <fullName evidence="1">DUF2487 family protein</fullName>
    </submittedName>
</protein>
<proteinExistence type="predicted"/>